<organism evidence="1 2">
    <name type="scientific">Colletotrichum navitas</name>
    <dbReference type="NCBI Taxonomy" id="681940"/>
    <lineage>
        <taxon>Eukaryota</taxon>
        <taxon>Fungi</taxon>
        <taxon>Dikarya</taxon>
        <taxon>Ascomycota</taxon>
        <taxon>Pezizomycotina</taxon>
        <taxon>Sordariomycetes</taxon>
        <taxon>Hypocreomycetidae</taxon>
        <taxon>Glomerellales</taxon>
        <taxon>Glomerellaceae</taxon>
        <taxon>Colletotrichum</taxon>
        <taxon>Colletotrichum graminicola species complex</taxon>
    </lineage>
</organism>
<evidence type="ECO:0000313" key="1">
    <source>
        <dbReference type="EMBL" id="KAK1585853.1"/>
    </source>
</evidence>
<dbReference type="GeneID" id="85436144"/>
<evidence type="ECO:0000313" key="2">
    <source>
        <dbReference type="Proteomes" id="UP001230504"/>
    </source>
</evidence>
<dbReference type="EMBL" id="JAHLJV010000040">
    <property type="protein sequence ID" value="KAK1585853.1"/>
    <property type="molecule type" value="Genomic_DNA"/>
</dbReference>
<name>A0AAD8PX92_9PEZI</name>
<sequence>MPSYPSCLLSTRVCDSLTALPSHLFSSFPIPQHPSSSSTHPKRPHSQHQNFSLGPAFHKVAPAFLFSNRPVISLYFLHIHCFLPTFPLTLFRHKPATAVNASLSLSYQYLTILRQPHLQHILSLSADATWVRENGRFLCQVEFRLLPSVSLISYSLTILVGVSCSLHRSIVESTSTQSYWTTRSFFSSTFNRPLSD</sequence>
<gene>
    <name evidence="1" type="ORF">LY79DRAFT_257762</name>
</gene>
<proteinExistence type="predicted"/>
<accession>A0AAD8PX92</accession>
<keyword evidence="2" id="KW-1185">Reference proteome</keyword>
<reference evidence="1" key="1">
    <citation type="submission" date="2021-06" db="EMBL/GenBank/DDBJ databases">
        <title>Comparative genomics, transcriptomics and evolutionary studies reveal genomic signatures of adaptation to plant cell wall in hemibiotrophic fungi.</title>
        <authorList>
            <consortium name="DOE Joint Genome Institute"/>
            <person name="Baroncelli R."/>
            <person name="Diaz J.F."/>
            <person name="Benocci T."/>
            <person name="Peng M."/>
            <person name="Battaglia E."/>
            <person name="Haridas S."/>
            <person name="Andreopoulos W."/>
            <person name="Labutti K."/>
            <person name="Pangilinan J."/>
            <person name="Floch G.L."/>
            <person name="Makela M.R."/>
            <person name="Henrissat B."/>
            <person name="Grigoriev I.V."/>
            <person name="Crouch J.A."/>
            <person name="De Vries R.P."/>
            <person name="Sukno S.A."/>
            <person name="Thon M.R."/>
        </authorList>
    </citation>
    <scope>NUCLEOTIDE SEQUENCE</scope>
    <source>
        <strain evidence="1">CBS 125086</strain>
    </source>
</reference>
<dbReference type="RefSeq" id="XP_060412836.1">
    <property type="nucleotide sequence ID" value="XM_060551904.1"/>
</dbReference>
<protein>
    <submittedName>
        <fullName evidence="1">Uncharacterized protein</fullName>
    </submittedName>
</protein>
<dbReference type="AlphaFoldDB" id="A0AAD8PX92"/>
<dbReference type="Proteomes" id="UP001230504">
    <property type="component" value="Unassembled WGS sequence"/>
</dbReference>
<comment type="caution">
    <text evidence="1">The sequence shown here is derived from an EMBL/GenBank/DDBJ whole genome shotgun (WGS) entry which is preliminary data.</text>
</comment>